<keyword evidence="1" id="KW-0472">Membrane</keyword>
<keyword evidence="3" id="KW-1185">Reference proteome</keyword>
<evidence type="ECO:0008006" key="4">
    <source>
        <dbReference type="Google" id="ProtNLM"/>
    </source>
</evidence>
<organism evidence="2 3">
    <name type="scientific">Thioclava marina</name>
    <dbReference type="NCBI Taxonomy" id="1915077"/>
    <lineage>
        <taxon>Bacteria</taxon>
        <taxon>Pseudomonadati</taxon>
        <taxon>Pseudomonadota</taxon>
        <taxon>Alphaproteobacteria</taxon>
        <taxon>Rhodobacterales</taxon>
        <taxon>Paracoccaceae</taxon>
        <taxon>Thioclava</taxon>
    </lineage>
</organism>
<reference evidence="2 3" key="1">
    <citation type="submission" date="2016-11" db="EMBL/GenBank/DDBJ databases">
        <title>A multilocus sequence analysis scheme for characterization of bacteria in the genus Thioclava.</title>
        <authorList>
            <person name="Liu Y."/>
            <person name="Shao Z."/>
        </authorList>
    </citation>
    <scope>NUCLEOTIDE SEQUENCE [LARGE SCALE GENOMIC DNA]</scope>
    <source>
        <strain evidence="2 3">11.10-0-13</strain>
    </source>
</reference>
<gene>
    <name evidence="2" type="ORF">BMG00_13980</name>
</gene>
<dbReference type="EMBL" id="MPZS01000002">
    <property type="protein sequence ID" value="OOY12283.1"/>
    <property type="molecule type" value="Genomic_DNA"/>
</dbReference>
<sequence length="70" mass="7366">MKFLQALRNMRKDDDGAVTVDWVVLTAAVVSFGMLVGAVIWGQTGGLSKTIADYLGTTEVATTFAAGESL</sequence>
<feature type="transmembrane region" description="Helical" evidence="1">
    <location>
        <begin position="20"/>
        <end position="41"/>
    </location>
</feature>
<comment type="caution">
    <text evidence="2">The sequence shown here is derived from an EMBL/GenBank/DDBJ whole genome shotgun (WGS) entry which is preliminary data.</text>
</comment>
<dbReference type="Proteomes" id="UP000242224">
    <property type="component" value="Unassembled WGS sequence"/>
</dbReference>
<evidence type="ECO:0000313" key="3">
    <source>
        <dbReference type="Proteomes" id="UP000242224"/>
    </source>
</evidence>
<protein>
    <recommendedName>
        <fullName evidence="4">Pilus assembly protein</fullName>
    </recommendedName>
</protein>
<keyword evidence="1" id="KW-0812">Transmembrane</keyword>
<evidence type="ECO:0000256" key="1">
    <source>
        <dbReference type="SAM" id="Phobius"/>
    </source>
</evidence>
<proteinExistence type="predicted"/>
<accession>A0ABX3ML79</accession>
<name>A0ABX3ML79_9RHOB</name>
<evidence type="ECO:0000313" key="2">
    <source>
        <dbReference type="EMBL" id="OOY12283.1"/>
    </source>
</evidence>
<keyword evidence="1" id="KW-1133">Transmembrane helix</keyword>